<dbReference type="InterPro" id="IPR043684">
    <property type="entry name" value="VmlR"/>
</dbReference>
<dbReference type="RefSeq" id="WP_038560746.1">
    <property type="nucleotide sequence ID" value="NZ_CP008876.1"/>
</dbReference>
<dbReference type="GO" id="GO:0072344">
    <property type="term" value="P:rescue of stalled ribosome"/>
    <property type="evidence" value="ECO:0007669"/>
    <property type="project" value="UniProtKB-UniRule"/>
</dbReference>
<evidence type="ECO:0000259" key="4">
    <source>
        <dbReference type="PROSITE" id="PS50893"/>
    </source>
</evidence>
<dbReference type="EMBL" id="CP008876">
    <property type="protein sequence ID" value="AIF66574.1"/>
    <property type="molecule type" value="Genomic_DNA"/>
</dbReference>
<dbReference type="InterPro" id="IPR027417">
    <property type="entry name" value="P-loop_NTPase"/>
</dbReference>
<evidence type="ECO:0000256" key="2">
    <source>
        <dbReference type="ARBA" id="ARBA00022840"/>
    </source>
</evidence>
<dbReference type="GO" id="GO:0019843">
    <property type="term" value="F:rRNA binding"/>
    <property type="evidence" value="ECO:0007669"/>
    <property type="project" value="UniProtKB-UniRule"/>
</dbReference>
<dbReference type="Gene3D" id="3.40.50.300">
    <property type="entry name" value="P-loop containing nucleotide triphosphate hydrolases"/>
    <property type="match status" value="3"/>
</dbReference>
<dbReference type="PROSITE" id="PS50893">
    <property type="entry name" value="ABC_TRANSPORTER_2"/>
    <property type="match status" value="2"/>
</dbReference>
<evidence type="ECO:0000313" key="5">
    <source>
        <dbReference type="EMBL" id="AIF66574.1"/>
    </source>
</evidence>
<evidence type="ECO:0000313" key="7">
    <source>
        <dbReference type="Proteomes" id="UP000027980"/>
    </source>
</evidence>
<keyword evidence="3" id="KW-0046">Antibiotic resistance</keyword>
<comment type="subcellular location">
    <subcellularLocation>
        <location evidence="3">Cytoplasm</location>
    </subcellularLocation>
    <text evidence="3">Does not stably associate with ribosomes.</text>
</comment>
<dbReference type="SUPFAM" id="SSF52540">
    <property type="entry name" value="P-loop containing nucleoside triphosphate hydrolases"/>
    <property type="match status" value="2"/>
</dbReference>
<accession>A0A075LJK9</accession>
<dbReference type="OrthoDB" id="9760950at2"/>
<dbReference type="GO" id="GO:0005737">
    <property type="term" value="C:cytoplasm"/>
    <property type="evidence" value="ECO:0007669"/>
    <property type="project" value="UniProtKB-SubCell"/>
</dbReference>
<comment type="subunit">
    <text evidence="3">Binds within the E-site of the 70S ribosome, where it contacts ribosomal proteins of the large and small subunit, the 16 and 23S rRNAs and the acceptor arm of the P-site tRNA.</text>
</comment>
<feature type="binding site" evidence="3">
    <location>
        <begin position="325"/>
        <end position="332"/>
    </location>
    <ligand>
        <name>ATP</name>
        <dbReference type="ChEBI" id="CHEBI:30616"/>
        <label>2</label>
    </ligand>
</feature>
<dbReference type="NCBIfam" id="NF000355">
    <property type="entry name" value="ribo_prot_ABC_F"/>
    <property type="match status" value="1"/>
</dbReference>
<evidence type="ECO:0000256" key="1">
    <source>
        <dbReference type="ARBA" id="ARBA00022741"/>
    </source>
</evidence>
<dbReference type="Pfam" id="PF00005">
    <property type="entry name" value="ABC_tran"/>
    <property type="match status" value="2"/>
</dbReference>
<dbReference type="GO" id="GO:0003746">
    <property type="term" value="F:translation elongation factor activity"/>
    <property type="evidence" value="ECO:0007669"/>
    <property type="project" value="UniProtKB-KW"/>
</dbReference>
<keyword evidence="3" id="KW-0820">tRNA-binding</keyword>
<name>A0A075LJK9_9BACI</name>
<dbReference type="GO" id="GO:0000049">
    <property type="term" value="F:tRNA binding"/>
    <property type="evidence" value="ECO:0007669"/>
    <property type="project" value="UniProtKB-UniRule"/>
</dbReference>
<comment type="function">
    <text evidence="3">Recognizes and binds in the vacant E-site of ribosomes stalled by some peptidyltransferase center (PTC)-targeting antibiotics. Makes contact with the PTC and both ribosomal subunits. Induces conformational changes in the P-site, which allows it to dislodge the antibiotic from its PTC binding site.</text>
</comment>
<dbReference type="CDD" id="cd03221">
    <property type="entry name" value="ABCF_EF-3"/>
    <property type="match status" value="2"/>
</dbReference>
<gene>
    <name evidence="3" type="primary">vmlR</name>
    <name evidence="5" type="ORF">GZ22_07955</name>
    <name evidence="6" type="ORF">SAMN04489762_0664</name>
</gene>
<keyword evidence="3" id="KW-0694">RNA-binding</keyword>
<dbReference type="InterPro" id="IPR032781">
    <property type="entry name" value="ABC_tran_Xtn"/>
</dbReference>
<keyword evidence="3" id="KW-0963">Cytoplasm</keyword>
<organism evidence="5 7">
    <name type="scientific">Terribacillus saccharophilus</name>
    <dbReference type="NCBI Taxonomy" id="361277"/>
    <lineage>
        <taxon>Bacteria</taxon>
        <taxon>Bacillati</taxon>
        <taxon>Bacillota</taxon>
        <taxon>Bacilli</taxon>
        <taxon>Bacillales</taxon>
        <taxon>Bacillaceae</taxon>
        <taxon>Terribacillus</taxon>
    </lineage>
</organism>
<accession>A0AAX2EC28</accession>
<dbReference type="InterPro" id="IPR003439">
    <property type="entry name" value="ABC_transporter-like_ATP-bd"/>
</dbReference>
<comment type="similarity">
    <text evidence="3">Belongs to the ABC transporter superfamily. ABCF family. ARE2 subfamily.</text>
</comment>
<dbReference type="Proteomes" id="UP000027980">
    <property type="component" value="Chromosome"/>
</dbReference>
<evidence type="ECO:0000256" key="3">
    <source>
        <dbReference type="HAMAP-Rule" id="MF_00846"/>
    </source>
</evidence>
<reference evidence="6 8" key="2">
    <citation type="submission" date="2016-10" db="EMBL/GenBank/DDBJ databases">
        <authorList>
            <person name="Varghese N."/>
            <person name="Submissions S."/>
        </authorList>
    </citation>
    <scope>NUCLEOTIDE SEQUENCE [LARGE SCALE GENOMIC DNA]</scope>
    <source>
        <strain evidence="6 8">DSM 21619</strain>
    </source>
</reference>
<dbReference type="GeneID" id="34220973"/>
<protein>
    <recommendedName>
        <fullName evidence="3">Ribosome protection protein VmlR</fullName>
    </recommendedName>
</protein>
<proteinExistence type="inferred from homology"/>
<feature type="domain" description="ABC transporter" evidence="4">
    <location>
        <begin position="5"/>
        <end position="201"/>
    </location>
</feature>
<sequence length="544" mass="62060">MKELIKLQQLTYKYGERLIMQQANATVHQGDVIGIIGRNGAGKSTLLKLVAGKEHMAEGAIWTEDSIEIEIVEQERDIYTSESVLSEAAKLRGKWRVPSVSYRNMSGGEKLKTRLANGLSSRADVLLLDEPTNHLDEDSVNLLVEEIESTNKTLLIVSHDRYLLDRVATKIWSIEEQRLHTFAGNYTAYTDHRQKEKEAQQHAFEKQQKRIKQVEGQIASLQNWSAKAHAQSTKQEGAKEYYRKKAKRMDKAVKSKHKRLEKELEKEKVEAVVPDHGVSFELSSARKKGKRFLECKNVTKQYDDKVLFQDANFTIKHGEKIGLQGPNGCGKTTFFRMITGNEPYGGELWISPTANIGYLSQDVYDLPLDKAPAEIFHQETFAERGKVQTLLLHLGFEAESWMLPIEDMSMGERVKLKLMQHILADKDVLLLDEPTNHMDLPSREQLEQTLAAYSGTLLVISHDRYFREKVTDTQLIIQDGKMMKNLGTSAAQTDADDDILLMQLENERQEVLGKLSMLTPGDTVYKDLDERFNQLTKRIRQLKN</sequence>
<evidence type="ECO:0000313" key="6">
    <source>
        <dbReference type="EMBL" id="SEM65310.1"/>
    </source>
</evidence>
<keyword evidence="3" id="KW-0175">Coiled coil</keyword>
<feature type="coiled-coil region" evidence="3">
    <location>
        <begin position="243"/>
        <end position="270"/>
    </location>
</feature>
<dbReference type="InterPro" id="IPR051309">
    <property type="entry name" value="ABCF_ATPase"/>
</dbReference>
<dbReference type="Proteomes" id="UP000199735">
    <property type="component" value="Unassembled WGS sequence"/>
</dbReference>
<keyword evidence="5" id="KW-0648">Protein biosynthesis</keyword>
<dbReference type="Pfam" id="PF12848">
    <property type="entry name" value="ABC_tran_Xtn"/>
    <property type="match status" value="1"/>
</dbReference>
<comment type="domain">
    <text evidence="3">The antibiotic resistance domain (ARD) is packed between the 23S rRNA and the acceptor arm of the P-site tRNA and inserts into the peptidyltransferase center (PTC). The C-terminal extension (CTE) contacts the small ribosomal subunit, positioned in the Shine-Dalgarno-anti-Shine-Dalgarno cavity.</text>
</comment>
<keyword evidence="2 3" id="KW-0067">ATP-binding</keyword>
<dbReference type="HAMAP" id="MF_00846">
    <property type="entry name" value="VmlR"/>
    <property type="match status" value="1"/>
</dbReference>
<dbReference type="PANTHER" id="PTHR42855">
    <property type="entry name" value="ABC TRANSPORTER ATP-BINDING SUBUNIT"/>
    <property type="match status" value="1"/>
</dbReference>
<keyword evidence="3" id="KW-0677">Repeat</keyword>
<keyword evidence="3" id="KW-0699">rRNA-binding</keyword>
<feature type="binding site" evidence="3">
    <location>
        <begin position="37"/>
        <end position="44"/>
    </location>
    <ligand>
        <name>ATP</name>
        <dbReference type="ChEBI" id="CHEBI:30616"/>
        <label>1</label>
    </ligand>
</feature>
<dbReference type="GO" id="GO:0005524">
    <property type="term" value="F:ATP binding"/>
    <property type="evidence" value="ECO:0007669"/>
    <property type="project" value="UniProtKB-UniRule"/>
</dbReference>
<keyword evidence="1 3" id="KW-0547">Nucleotide-binding</keyword>
<reference evidence="5 7" key="1">
    <citation type="submission" date="2014-07" db="EMBL/GenBank/DDBJ databases">
        <title>Complete genome sequence of a moderately halophilic bacterium Terribacillus aidingensis MP602, isolated from Cryptomeria fortunei in Tianmu mountain in China.</title>
        <authorList>
            <person name="Wang Y."/>
            <person name="Lu P."/>
            <person name="Zhang L."/>
        </authorList>
    </citation>
    <scope>NUCLEOTIDE SEQUENCE [LARGE SCALE GENOMIC DNA]</scope>
    <source>
        <strain evidence="5 7">MP602</strain>
    </source>
</reference>
<feature type="domain" description="ABC transporter" evidence="4">
    <location>
        <begin position="293"/>
        <end position="504"/>
    </location>
</feature>
<dbReference type="KEGG" id="tap:GZ22_07955"/>
<evidence type="ECO:0000313" key="8">
    <source>
        <dbReference type="Proteomes" id="UP000199735"/>
    </source>
</evidence>
<keyword evidence="5" id="KW-0251">Elongation factor</keyword>
<dbReference type="GO" id="GO:0016887">
    <property type="term" value="F:ATP hydrolysis activity"/>
    <property type="evidence" value="ECO:0007669"/>
    <property type="project" value="InterPro"/>
</dbReference>
<feature type="region of interest" description="Antibiotic resistance domain (ARD)" evidence="3">
    <location>
        <begin position="184"/>
        <end position="290"/>
    </location>
</feature>
<dbReference type="HOGENOM" id="CLU_000604_36_0_9"/>
<dbReference type="AlphaFoldDB" id="A0A075LJK9"/>
<dbReference type="SMART" id="SM00382">
    <property type="entry name" value="AAA"/>
    <property type="match status" value="2"/>
</dbReference>
<dbReference type="InterPro" id="IPR003593">
    <property type="entry name" value="AAA+_ATPase"/>
</dbReference>
<dbReference type="PANTHER" id="PTHR42855:SF1">
    <property type="entry name" value="ABC TRANSPORTER DOMAIN-CONTAINING PROTEIN"/>
    <property type="match status" value="1"/>
</dbReference>
<dbReference type="EMBL" id="FOCD01000001">
    <property type="protein sequence ID" value="SEM65310.1"/>
    <property type="molecule type" value="Genomic_DNA"/>
</dbReference>
<dbReference type="GO" id="GO:0046677">
    <property type="term" value="P:response to antibiotic"/>
    <property type="evidence" value="ECO:0007669"/>
    <property type="project" value="UniProtKB-KW"/>
</dbReference>